<evidence type="ECO:0000313" key="2">
    <source>
        <dbReference type="EMBL" id="SDM53780.1"/>
    </source>
</evidence>
<keyword evidence="3" id="KW-1185">Reference proteome</keyword>
<proteinExistence type="predicted"/>
<name>A0A1G9U167_9FIRM</name>
<sequence>MQIIHDFDVSPWQYYLNGQDNDFPALRSCPRCHDEMLGHGFYQRYIITEKNRSYQLHIKRFKCRHCRRTVSLLPSFLLPYFQRSLKAIFTALYSYLVKKQYTLEQRQLHTYLRRFLDNLPGVMSFFRDKICSRLKFNCSQKKKAIKLLESIKGLPSPTFSQRYFDHFQKSFMAL</sequence>
<accession>A0A1G9U167</accession>
<dbReference type="AlphaFoldDB" id="A0A1G9U167"/>
<dbReference type="RefSeq" id="WP_089762475.1">
    <property type="nucleotide sequence ID" value="NZ_FNGO01000054.1"/>
</dbReference>
<dbReference type="Pfam" id="PF20020">
    <property type="entry name" value="DUF6431"/>
    <property type="match status" value="1"/>
</dbReference>
<dbReference type="OrthoDB" id="2867419at2"/>
<evidence type="ECO:0000313" key="3">
    <source>
        <dbReference type="Proteomes" id="UP000199476"/>
    </source>
</evidence>
<dbReference type="InterPro" id="IPR045536">
    <property type="entry name" value="DUF6431"/>
</dbReference>
<evidence type="ECO:0000259" key="1">
    <source>
        <dbReference type="Pfam" id="PF20020"/>
    </source>
</evidence>
<feature type="domain" description="DUF6431" evidence="1">
    <location>
        <begin position="29"/>
        <end position="94"/>
    </location>
</feature>
<reference evidence="2 3" key="1">
    <citation type="submission" date="2016-10" db="EMBL/GenBank/DDBJ databases">
        <authorList>
            <person name="de Groot N.N."/>
        </authorList>
    </citation>
    <scope>NUCLEOTIDE SEQUENCE [LARGE SCALE GENOMIC DNA]</scope>
    <source>
        <strain evidence="2 3">SLAS-1</strain>
    </source>
</reference>
<dbReference type="Proteomes" id="UP000199476">
    <property type="component" value="Unassembled WGS sequence"/>
</dbReference>
<protein>
    <recommendedName>
        <fullName evidence="1">DUF6431 domain-containing protein</fullName>
    </recommendedName>
</protein>
<dbReference type="EMBL" id="FNGO01000054">
    <property type="protein sequence ID" value="SDM53780.1"/>
    <property type="molecule type" value="Genomic_DNA"/>
</dbReference>
<gene>
    <name evidence="2" type="ORF">SAMN04488692_1543</name>
</gene>
<organism evidence="2 3">
    <name type="scientific">Halarsenatibacter silvermanii</name>
    <dbReference type="NCBI Taxonomy" id="321763"/>
    <lineage>
        <taxon>Bacteria</taxon>
        <taxon>Bacillati</taxon>
        <taxon>Bacillota</taxon>
        <taxon>Clostridia</taxon>
        <taxon>Halanaerobiales</taxon>
        <taxon>Halarsenatibacteraceae</taxon>
        <taxon>Halarsenatibacter</taxon>
    </lineage>
</organism>